<keyword evidence="3" id="KW-1185">Reference proteome</keyword>
<reference evidence="2 3" key="1">
    <citation type="submission" date="2017-07" db="EMBL/GenBank/DDBJ databases">
        <title>Elstera cyanobacteriorum sp. nov., a novel bacterium isolated from cyanobacterial aggregates in a eutrophic lake.</title>
        <authorList>
            <person name="Cai H."/>
        </authorList>
    </citation>
    <scope>NUCLEOTIDE SEQUENCE [LARGE SCALE GENOMIC DNA]</scope>
    <source>
        <strain evidence="2 3">TH019</strain>
    </source>
</reference>
<feature type="transmembrane region" description="Helical" evidence="1">
    <location>
        <begin position="106"/>
        <end position="127"/>
    </location>
</feature>
<organism evidence="2 3">
    <name type="scientific">Elstera cyanobacteriorum</name>
    <dbReference type="NCBI Taxonomy" id="2022747"/>
    <lineage>
        <taxon>Bacteria</taxon>
        <taxon>Pseudomonadati</taxon>
        <taxon>Pseudomonadota</taxon>
        <taxon>Alphaproteobacteria</taxon>
        <taxon>Rhodospirillales</taxon>
        <taxon>Rhodospirillaceae</taxon>
        <taxon>Elstera</taxon>
    </lineage>
</organism>
<dbReference type="RefSeq" id="WP_094409852.1">
    <property type="nucleotide sequence ID" value="NZ_BMJZ01000005.1"/>
</dbReference>
<feature type="transmembrane region" description="Helical" evidence="1">
    <location>
        <begin position="43"/>
        <end position="64"/>
    </location>
</feature>
<dbReference type="AlphaFoldDB" id="A0A255XJT8"/>
<keyword evidence="1" id="KW-1133">Transmembrane helix</keyword>
<comment type="caution">
    <text evidence="2">The sequence shown here is derived from an EMBL/GenBank/DDBJ whole genome shotgun (WGS) entry which is preliminary data.</text>
</comment>
<accession>A0A255XJT8</accession>
<dbReference type="OrthoDB" id="8216754at2"/>
<feature type="transmembrane region" description="Helical" evidence="1">
    <location>
        <begin position="76"/>
        <end position="100"/>
    </location>
</feature>
<dbReference type="Proteomes" id="UP000216361">
    <property type="component" value="Unassembled WGS sequence"/>
</dbReference>
<evidence type="ECO:0000313" key="3">
    <source>
        <dbReference type="Proteomes" id="UP000216361"/>
    </source>
</evidence>
<feature type="transmembrane region" description="Helical" evidence="1">
    <location>
        <begin position="139"/>
        <end position="160"/>
    </location>
</feature>
<feature type="transmembrane region" description="Helical" evidence="1">
    <location>
        <begin position="172"/>
        <end position="192"/>
    </location>
</feature>
<sequence length="205" mass="22254">MTHPANALAEHPHRGAHQRVAAVAALWLVTVIIAAQTGTLTRLYMPLIGGIVAVTILAPTLWYFRSPSLRAFVDSIGHRPLMLLHIWRIPAALAFFWYGAQDALPPLFWGLAGTGDLIAGGYAAWLATRPESRTQYVSFHRFGFADFVVAVGTGLTFTLLEDPRMGLIAELPLALIPLFGVGISGTTHLIAFDMLRRGTGLRTDA</sequence>
<gene>
    <name evidence="2" type="ORF">CHR90_14925</name>
</gene>
<feature type="transmembrane region" description="Helical" evidence="1">
    <location>
        <begin position="20"/>
        <end position="37"/>
    </location>
</feature>
<proteinExistence type="predicted"/>
<evidence type="ECO:0000313" key="2">
    <source>
        <dbReference type="EMBL" id="OYQ17263.1"/>
    </source>
</evidence>
<protein>
    <submittedName>
        <fullName evidence="2">Permease</fullName>
    </submittedName>
</protein>
<evidence type="ECO:0000256" key="1">
    <source>
        <dbReference type="SAM" id="Phobius"/>
    </source>
</evidence>
<keyword evidence="1" id="KW-0812">Transmembrane</keyword>
<name>A0A255XJT8_9PROT</name>
<keyword evidence="1" id="KW-0472">Membrane</keyword>
<dbReference type="EMBL" id="NOXS01000034">
    <property type="protein sequence ID" value="OYQ17263.1"/>
    <property type="molecule type" value="Genomic_DNA"/>
</dbReference>